<dbReference type="SUPFAM" id="SSF56349">
    <property type="entry name" value="DNA breaking-rejoining enzymes"/>
    <property type="match status" value="1"/>
</dbReference>
<evidence type="ECO:0000256" key="1">
    <source>
        <dbReference type="ARBA" id="ARBA00023172"/>
    </source>
</evidence>
<reference evidence="2 3" key="1">
    <citation type="submission" date="2021-05" db="EMBL/GenBank/DDBJ databases">
        <authorList>
            <person name="Kumar R."/>
            <person name="Kumar A."/>
            <person name="Mukhia S."/>
        </authorList>
    </citation>
    <scope>NUCLEOTIDE SEQUENCE [LARGE SCALE GENOMIC DNA]</scope>
    <source>
        <strain evidence="2 3">ERMR7:08</strain>
    </source>
</reference>
<accession>A0ABY7NDK5</accession>
<keyword evidence="3" id="KW-1185">Reference proteome</keyword>
<evidence type="ECO:0000313" key="3">
    <source>
        <dbReference type="Proteomes" id="UP001212421"/>
    </source>
</evidence>
<evidence type="ECO:0000313" key="2">
    <source>
        <dbReference type="EMBL" id="WBM79837.1"/>
    </source>
</evidence>
<evidence type="ECO:0008006" key="4">
    <source>
        <dbReference type="Google" id="ProtNLM"/>
    </source>
</evidence>
<sequence length="354" mass="40337">MFTERVRCRQFRDRPTHIKFVNRKDRLHNIFLADSATYAHLRALDPELPDFAWGIIVRYRPQISPVQWEAVREFTISNAVQMRPRTFDAARRLMSMSARFGAWVWTTTGTQLTVERVYTQNNVSLYLHACLPKHSESHRWGFVRQVGTIADTLADAGIKRLPAPHLPGRRRSPFTVSDAASMHSWAASLTTDLKRQNAWALLGLAGGAGLRAHEIIETRISDIEVIDGRVFVNVPGKCARRVPVMHLWNRTLMRSMQGRTNPDEYIFRGYRWDEYRPRAIQSFLTEHPARVRATVSRLRSTWIVAQIDNGLPVPVLLAIAGFVTATSLDKHLIHAQTANIDAYVGLIIGEEVAR</sequence>
<dbReference type="InterPro" id="IPR013762">
    <property type="entry name" value="Integrase-like_cat_sf"/>
</dbReference>
<keyword evidence="1" id="KW-0233">DNA recombination</keyword>
<dbReference type="InterPro" id="IPR011010">
    <property type="entry name" value="DNA_brk_join_enz"/>
</dbReference>
<proteinExistence type="predicted"/>
<dbReference type="Proteomes" id="UP001212421">
    <property type="component" value="Chromosome"/>
</dbReference>
<dbReference type="RefSeq" id="WP_281534450.1">
    <property type="nucleotide sequence ID" value="NZ_CP075584.1"/>
</dbReference>
<gene>
    <name evidence="2" type="ORF">KIV56_16965</name>
</gene>
<name>A0ABY7NDK5_9MICO</name>
<protein>
    <recommendedName>
        <fullName evidence="4">Tyr recombinase domain-containing protein</fullName>
    </recommendedName>
</protein>
<dbReference type="Gene3D" id="1.10.443.10">
    <property type="entry name" value="Intergrase catalytic core"/>
    <property type="match status" value="1"/>
</dbReference>
<organism evidence="2 3">
    <name type="scientific">Cryobacterium breve</name>
    <dbReference type="NCBI Taxonomy" id="1259258"/>
    <lineage>
        <taxon>Bacteria</taxon>
        <taxon>Bacillati</taxon>
        <taxon>Actinomycetota</taxon>
        <taxon>Actinomycetes</taxon>
        <taxon>Micrococcales</taxon>
        <taxon>Microbacteriaceae</taxon>
        <taxon>Cryobacterium</taxon>
    </lineage>
</organism>
<dbReference type="EMBL" id="CP075584">
    <property type="protein sequence ID" value="WBM79837.1"/>
    <property type="molecule type" value="Genomic_DNA"/>
</dbReference>